<keyword evidence="3" id="KW-1185">Reference proteome</keyword>
<feature type="signal peptide" evidence="1">
    <location>
        <begin position="1"/>
        <end position="22"/>
    </location>
</feature>
<dbReference type="PANTHER" id="PTHR47199">
    <property type="entry name" value="PHOTOSYSTEM II STABILITY/ASSEMBLY FACTOR HCF136, CHLOROPLASTIC"/>
    <property type="match status" value="1"/>
</dbReference>
<dbReference type="SUPFAM" id="SSF110296">
    <property type="entry name" value="Oligoxyloglucan reducing end-specific cellobiohydrolase"/>
    <property type="match status" value="1"/>
</dbReference>
<dbReference type="AlphaFoldDB" id="A0A6V8KQP8"/>
<dbReference type="InterPro" id="IPR015943">
    <property type="entry name" value="WD40/YVTN_repeat-like_dom_sf"/>
</dbReference>
<name>A0A6V8KQP8_9ACTN</name>
<dbReference type="EMBL" id="BLPF01000003">
    <property type="protein sequence ID" value="GFJ84569.1"/>
    <property type="molecule type" value="Genomic_DNA"/>
</dbReference>
<reference evidence="2 3" key="2">
    <citation type="submission" date="2020-03" db="EMBL/GenBank/DDBJ databases">
        <authorList>
            <person name="Ichikawa N."/>
            <person name="Kimura A."/>
            <person name="Kitahashi Y."/>
            <person name="Uohara A."/>
        </authorList>
    </citation>
    <scope>NUCLEOTIDE SEQUENCE [LARGE SCALE GENOMIC DNA]</scope>
    <source>
        <strain evidence="2 3">NBRC 108639</strain>
    </source>
</reference>
<gene>
    <name evidence="2" type="ORF">Phou_087490</name>
</gene>
<protein>
    <submittedName>
        <fullName evidence="2">Oxidoreductase</fullName>
    </submittedName>
</protein>
<evidence type="ECO:0000313" key="3">
    <source>
        <dbReference type="Proteomes" id="UP000482800"/>
    </source>
</evidence>
<sequence>MRAIFAVIPAIVLAVTATPAHAAGRPSWQLAESGSTARLRGLDVVSAKVAWASGSGGTVLRTVDGGRTWRSVGPPDTADLQFRDIEAFSADRAVALSIGEGEASRVYATGDGGRTWTETFRNDEPRAFYDCMAFFDHRRGLALSDPVDGRFRIASTVDGGRSWRVLPADRMPDALAGEFAFAASGTCLVTAGPGPWAWFGTGGGATARVFATADYGRGWRVTDSPLPSGASAGIYSLAFRDPWHGIAVGGDFAAPTAAPDGAATTRDGGRGWQVARTVPGEYRSGSAWVPWRWNTALAVGPTGSDVSRDGGRTWTRFDTGSFDAVDCAFDGTCWASGEQGRLARLRHL</sequence>
<evidence type="ECO:0000256" key="1">
    <source>
        <dbReference type="SAM" id="SignalP"/>
    </source>
</evidence>
<comment type="caution">
    <text evidence="2">The sequence shown here is derived from an EMBL/GenBank/DDBJ whole genome shotgun (WGS) entry which is preliminary data.</text>
</comment>
<dbReference type="Proteomes" id="UP000482800">
    <property type="component" value="Unassembled WGS sequence"/>
</dbReference>
<feature type="chain" id="PRO_5029013872" evidence="1">
    <location>
        <begin position="23"/>
        <end position="348"/>
    </location>
</feature>
<dbReference type="PANTHER" id="PTHR47199:SF2">
    <property type="entry name" value="PHOTOSYSTEM II STABILITY_ASSEMBLY FACTOR HCF136, CHLOROPLASTIC"/>
    <property type="match status" value="1"/>
</dbReference>
<evidence type="ECO:0000313" key="2">
    <source>
        <dbReference type="EMBL" id="GFJ84569.1"/>
    </source>
</evidence>
<accession>A0A6V8KQP8</accession>
<reference evidence="2 3" key="1">
    <citation type="submission" date="2020-03" db="EMBL/GenBank/DDBJ databases">
        <title>Whole genome shotgun sequence of Phytohabitans houttuyneae NBRC 108639.</title>
        <authorList>
            <person name="Komaki H."/>
            <person name="Tamura T."/>
        </authorList>
    </citation>
    <scope>NUCLEOTIDE SEQUENCE [LARGE SCALE GENOMIC DNA]</scope>
    <source>
        <strain evidence="2 3">NBRC 108639</strain>
    </source>
</reference>
<keyword evidence="1" id="KW-0732">Signal</keyword>
<dbReference type="Gene3D" id="2.130.10.10">
    <property type="entry name" value="YVTN repeat-like/Quinoprotein amine dehydrogenase"/>
    <property type="match status" value="1"/>
</dbReference>
<organism evidence="2 3">
    <name type="scientific">Phytohabitans houttuyneae</name>
    <dbReference type="NCBI Taxonomy" id="1076126"/>
    <lineage>
        <taxon>Bacteria</taxon>
        <taxon>Bacillati</taxon>
        <taxon>Actinomycetota</taxon>
        <taxon>Actinomycetes</taxon>
        <taxon>Micromonosporales</taxon>
        <taxon>Micromonosporaceae</taxon>
    </lineage>
</organism>
<proteinExistence type="predicted"/>
<dbReference type="RefSeq" id="WP_173068543.1">
    <property type="nucleotide sequence ID" value="NZ_BAABGO010000004.1"/>
</dbReference>